<reference evidence="3" key="1">
    <citation type="submission" date="2017-09" db="EMBL/GenBank/DDBJ databases">
        <title>Depth-based differentiation of microbial function through sediment-hosted aquifers and enrichment of novel symbionts in the deep terrestrial subsurface.</title>
        <authorList>
            <person name="Probst A.J."/>
            <person name="Ladd B."/>
            <person name="Jarett J.K."/>
            <person name="Geller-Mcgrath D.E."/>
            <person name="Sieber C.M.K."/>
            <person name="Emerson J.B."/>
            <person name="Anantharaman K."/>
            <person name="Thomas B.C."/>
            <person name="Malmstrom R."/>
            <person name="Stieglmeier M."/>
            <person name="Klingl A."/>
            <person name="Woyke T."/>
            <person name="Ryan C.M."/>
            <person name="Banfield J.F."/>
        </authorList>
    </citation>
    <scope>NUCLEOTIDE SEQUENCE [LARGE SCALE GENOMIC DNA]</scope>
</reference>
<feature type="transmembrane region" description="Helical" evidence="1">
    <location>
        <begin position="12"/>
        <end position="33"/>
    </location>
</feature>
<evidence type="ECO:0000256" key="1">
    <source>
        <dbReference type="SAM" id="Phobius"/>
    </source>
</evidence>
<comment type="caution">
    <text evidence="2">The sequence shown here is derived from an EMBL/GenBank/DDBJ whole genome shotgun (WGS) entry which is preliminary data.</text>
</comment>
<dbReference type="AlphaFoldDB" id="A0A2H0UII9"/>
<name>A0A2H0UII9_9BACT</name>
<keyword evidence="1" id="KW-1133">Transmembrane helix</keyword>
<evidence type="ECO:0000313" key="2">
    <source>
        <dbReference type="EMBL" id="PIR86218.1"/>
    </source>
</evidence>
<protein>
    <submittedName>
        <fullName evidence="2">Uncharacterized protein</fullName>
    </submittedName>
</protein>
<sequence length="96" mass="10097">MRKSNLRQKIKSSATLLAEAVFFAGFVYVASVIPNFLKQYTFDVQIVPTVNADTPTSSYDGGYGTGYGWGNHNGAGDSADGACDGNADGPDSCDAY</sequence>
<organism evidence="2 3">
    <name type="scientific">Candidatus Kaiserbacteria bacterium CG10_big_fil_rev_8_21_14_0_10_44_10</name>
    <dbReference type="NCBI Taxonomy" id="1974606"/>
    <lineage>
        <taxon>Bacteria</taxon>
        <taxon>Candidatus Kaiseribacteriota</taxon>
    </lineage>
</organism>
<gene>
    <name evidence="2" type="ORF">COU14_00110</name>
</gene>
<dbReference type="Proteomes" id="UP000229612">
    <property type="component" value="Unassembled WGS sequence"/>
</dbReference>
<keyword evidence="1" id="KW-0812">Transmembrane</keyword>
<evidence type="ECO:0000313" key="3">
    <source>
        <dbReference type="Proteomes" id="UP000229612"/>
    </source>
</evidence>
<keyword evidence="1" id="KW-0472">Membrane</keyword>
<proteinExistence type="predicted"/>
<accession>A0A2H0UII9</accession>
<dbReference type="EMBL" id="PFBG01000002">
    <property type="protein sequence ID" value="PIR86218.1"/>
    <property type="molecule type" value="Genomic_DNA"/>
</dbReference>